<keyword evidence="1" id="KW-0812">Transmembrane</keyword>
<accession>T0ZUN0</accession>
<proteinExistence type="predicted"/>
<feature type="transmembrane region" description="Helical" evidence="1">
    <location>
        <begin position="144"/>
        <end position="165"/>
    </location>
</feature>
<evidence type="ECO:0000256" key="1">
    <source>
        <dbReference type="SAM" id="Phobius"/>
    </source>
</evidence>
<sequence length="237" mass="27260">MGTSISSAIYKYIPGEFFESNARLYSFIVLLVVAIAALVIFPVPEFKGYIDPFYSPTILVLPFVGLYRLTCYAYRKDYNRHVFKHPLVCTAYGRMDDNARKYTGETSMLFKAENLHRYFLYAAIAILPFFYYDFYVSLTYAGYFIFRLGSLMLLLNAVFITLYVLSCHSFRSLIGGRKDCYSCMTGGISVNKLYRSQSRLNSHHETIAWLSLIFIIFVDLYLRGLAAGLPLDKILIH</sequence>
<feature type="transmembrane region" description="Helical" evidence="1">
    <location>
        <begin position="21"/>
        <end position="41"/>
    </location>
</feature>
<keyword evidence="1" id="KW-0472">Membrane</keyword>
<evidence type="ECO:0000313" key="2">
    <source>
        <dbReference type="EMBL" id="EQD48248.1"/>
    </source>
</evidence>
<keyword evidence="1" id="KW-1133">Transmembrane helix</keyword>
<feature type="transmembrane region" description="Helical" evidence="1">
    <location>
        <begin position="118"/>
        <end position="138"/>
    </location>
</feature>
<feature type="transmembrane region" description="Helical" evidence="1">
    <location>
        <begin position="53"/>
        <end position="74"/>
    </location>
</feature>
<reference evidence="2" key="2">
    <citation type="journal article" date="2014" name="ISME J.">
        <title>Microbial stratification in low pH oxic and suboxic macroscopic growths along an acid mine drainage.</title>
        <authorList>
            <person name="Mendez-Garcia C."/>
            <person name="Mesa V."/>
            <person name="Sprenger R.R."/>
            <person name="Richter M."/>
            <person name="Diez M.S."/>
            <person name="Solano J."/>
            <person name="Bargiela R."/>
            <person name="Golyshina O.V."/>
            <person name="Manteca A."/>
            <person name="Ramos J.L."/>
            <person name="Gallego J.R."/>
            <person name="Llorente I."/>
            <person name="Martins Dos Santos V.A."/>
            <person name="Jensen O.N."/>
            <person name="Pelaez A.I."/>
            <person name="Sanchez J."/>
            <person name="Ferrer M."/>
        </authorList>
    </citation>
    <scope>NUCLEOTIDE SEQUENCE</scope>
</reference>
<reference evidence="2" key="1">
    <citation type="submission" date="2013-08" db="EMBL/GenBank/DDBJ databases">
        <authorList>
            <person name="Mendez C."/>
            <person name="Richter M."/>
            <person name="Ferrer M."/>
            <person name="Sanchez J."/>
        </authorList>
    </citation>
    <scope>NUCLEOTIDE SEQUENCE</scope>
</reference>
<feature type="transmembrane region" description="Helical" evidence="1">
    <location>
        <begin position="207"/>
        <end position="229"/>
    </location>
</feature>
<comment type="caution">
    <text evidence="2">The sequence shown here is derived from an EMBL/GenBank/DDBJ whole genome shotgun (WGS) entry which is preliminary data.</text>
</comment>
<name>T0ZUN0_9ZZZZ</name>
<dbReference type="AlphaFoldDB" id="T0ZUN0"/>
<organism evidence="2">
    <name type="scientific">mine drainage metagenome</name>
    <dbReference type="NCBI Taxonomy" id="410659"/>
    <lineage>
        <taxon>unclassified sequences</taxon>
        <taxon>metagenomes</taxon>
        <taxon>ecological metagenomes</taxon>
    </lineage>
</organism>
<gene>
    <name evidence="2" type="ORF">B2A_08048</name>
</gene>
<dbReference type="EMBL" id="AUZZ01005792">
    <property type="protein sequence ID" value="EQD48248.1"/>
    <property type="molecule type" value="Genomic_DNA"/>
</dbReference>
<protein>
    <submittedName>
        <fullName evidence="2">Integral membrane protein</fullName>
    </submittedName>
</protein>